<evidence type="ECO:0000313" key="2">
    <source>
        <dbReference type="EMBL" id="KAJ6257325.1"/>
    </source>
</evidence>
<gene>
    <name evidence="2" type="ORF">Dda_8214</name>
</gene>
<organism evidence="2 3">
    <name type="scientific">Drechslerella dactyloides</name>
    <name type="common">Nematode-trapping fungus</name>
    <name type="synonym">Arthrobotrys dactyloides</name>
    <dbReference type="NCBI Taxonomy" id="74499"/>
    <lineage>
        <taxon>Eukaryota</taxon>
        <taxon>Fungi</taxon>
        <taxon>Dikarya</taxon>
        <taxon>Ascomycota</taxon>
        <taxon>Pezizomycotina</taxon>
        <taxon>Orbiliomycetes</taxon>
        <taxon>Orbiliales</taxon>
        <taxon>Orbiliaceae</taxon>
        <taxon>Drechslerella</taxon>
    </lineage>
</organism>
<evidence type="ECO:0000256" key="1">
    <source>
        <dbReference type="SAM" id="SignalP"/>
    </source>
</evidence>
<keyword evidence="3" id="KW-1185">Reference proteome</keyword>
<comment type="caution">
    <text evidence="2">The sequence shown here is derived from an EMBL/GenBank/DDBJ whole genome shotgun (WGS) entry which is preliminary data.</text>
</comment>
<dbReference type="AlphaFoldDB" id="A0AAD6ITF9"/>
<proteinExistence type="predicted"/>
<dbReference type="EMBL" id="JAQGDS010000011">
    <property type="protein sequence ID" value="KAJ6257325.1"/>
    <property type="molecule type" value="Genomic_DNA"/>
</dbReference>
<feature type="signal peptide" evidence="1">
    <location>
        <begin position="1"/>
        <end position="19"/>
    </location>
</feature>
<name>A0AAD6ITF9_DREDA</name>
<sequence length="145" mass="15597">MRPLVVLTTILSLISFGVAAAVPAELGVDNWIPTETPQPSPTKVLVTRLRGRSFAEPSCLTITRWLYPDFAPTSTVYASMITVTAYYDCLGCSTLSIARPYLTAHLSAALAKYGGKPPVTTATVTVTDKMTTVAYLCKPTPKKNL</sequence>
<feature type="chain" id="PRO_5042213259" evidence="1">
    <location>
        <begin position="20"/>
        <end position="145"/>
    </location>
</feature>
<dbReference type="Proteomes" id="UP001221413">
    <property type="component" value="Unassembled WGS sequence"/>
</dbReference>
<accession>A0AAD6ITF9</accession>
<reference evidence="2" key="1">
    <citation type="submission" date="2023-01" db="EMBL/GenBank/DDBJ databases">
        <title>The chitinases involved in constricting ring structure development in the nematode-trapping fungus Drechslerella dactyloides.</title>
        <authorList>
            <person name="Wang R."/>
            <person name="Zhang L."/>
            <person name="Tang P."/>
            <person name="Li S."/>
            <person name="Liang L."/>
        </authorList>
    </citation>
    <scope>NUCLEOTIDE SEQUENCE</scope>
    <source>
        <strain evidence="2">YMF1.00031</strain>
    </source>
</reference>
<keyword evidence="1" id="KW-0732">Signal</keyword>
<protein>
    <submittedName>
        <fullName evidence="2">Uncharacterized protein</fullName>
    </submittedName>
</protein>
<evidence type="ECO:0000313" key="3">
    <source>
        <dbReference type="Proteomes" id="UP001221413"/>
    </source>
</evidence>